<evidence type="ECO:0000259" key="3">
    <source>
        <dbReference type="Pfam" id="PF13460"/>
    </source>
</evidence>
<accession>A0A095A2G4</accession>
<dbReference type="EMBL" id="KL251911">
    <property type="protein sequence ID" value="KGB41485.1"/>
    <property type="molecule type" value="Genomic_DNA"/>
</dbReference>
<evidence type="ECO:0000256" key="1">
    <source>
        <dbReference type="ARBA" id="ARBA00093483"/>
    </source>
</evidence>
<gene>
    <name evidence="4" type="ORF">MS3_10004</name>
</gene>
<dbReference type="GO" id="GO:0051170">
    <property type="term" value="P:import into nucleus"/>
    <property type="evidence" value="ECO:0007669"/>
    <property type="project" value="TreeGrafter"/>
</dbReference>
<protein>
    <recommendedName>
        <fullName evidence="2">Protein HTATIP2</fullName>
    </recommendedName>
</protein>
<dbReference type="PANTHER" id="PTHR14097">
    <property type="entry name" value="OXIDOREDUCTASE HTATIP2"/>
    <property type="match status" value="1"/>
</dbReference>
<dbReference type="Pfam" id="PF13460">
    <property type="entry name" value="NAD_binding_10"/>
    <property type="match status" value="1"/>
</dbReference>
<reference evidence="4" key="1">
    <citation type="journal article" date="2012" name="Nat. Genet.">
        <title>Whole-genome sequence of Schistosoma haematobium.</title>
        <authorList>
            <person name="Young N.D."/>
            <person name="Jex A.R."/>
            <person name="Li B."/>
            <person name="Liu S."/>
            <person name="Yang L."/>
            <person name="Xiong Z."/>
            <person name="Li Y."/>
            <person name="Cantacessi C."/>
            <person name="Hall R.S."/>
            <person name="Xu X."/>
            <person name="Chen F."/>
            <person name="Wu X."/>
            <person name="Zerlotini A."/>
            <person name="Oliveira G."/>
            <person name="Hofmann A."/>
            <person name="Zhang G."/>
            <person name="Fang X."/>
            <person name="Kang Y."/>
            <person name="Campbell B.E."/>
            <person name="Loukas A."/>
            <person name="Ranganathan S."/>
            <person name="Rollinson D."/>
            <person name="Rinaldi G."/>
            <person name="Brindley P.J."/>
            <person name="Yang H."/>
            <person name="Wang J."/>
            <person name="Wang J."/>
            <person name="Gasser R.B."/>
        </authorList>
    </citation>
    <scope>NUCLEOTIDE SEQUENCE [LARGE SCALE GENOMIC DNA]</scope>
</reference>
<name>A0A095A2G4_SCHHA</name>
<evidence type="ECO:0000256" key="2">
    <source>
        <dbReference type="ARBA" id="ARBA00093604"/>
    </source>
</evidence>
<sequence>MANLRAFIVGSTGETGKALIKALAKDTRYSSIKLIQRRKTDVDYGFENKDSENRFTQIIIDFDHLDDYQEVFQDTDVGFCALGTTLKKSGKEKMRIIDHDYVIHIAKLSSAAGCKEFHLVSSKLLLNTSTSDIGLLTANKTSYLFLVNDRTSLNIGRQAANKTSIFFYLQLKGETESDLISLNLFPKCLAIYRPATLLCSRVESRLAERAFQNLLKPFAYLAPTLLTTPIDILAKAMANAPFSSKLKTDLSVQQEKSLPKNVYIFENSDIFLLASDNKDI</sequence>
<dbReference type="GO" id="GO:0005737">
    <property type="term" value="C:cytoplasm"/>
    <property type="evidence" value="ECO:0007669"/>
    <property type="project" value="TreeGrafter"/>
</dbReference>
<dbReference type="PANTHER" id="PTHR14097:SF7">
    <property type="entry name" value="OXIDOREDUCTASE HTATIP2"/>
    <property type="match status" value="1"/>
</dbReference>
<dbReference type="Gene3D" id="3.40.50.720">
    <property type="entry name" value="NAD(P)-binding Rossmann-like Domain"/>
    <property type="match status" value="1"/>
</dbReference>
<feature type="domain" description="NAD(P)-binding" evidence="3">
    <location>
        <begin position="10"/>
        <end position="136"/>
    </location>
</feature>
<dbReference type="AlphaFoldDB" id="A0A095A2G4"/>
<proteinExistence type="predicted"/>
<dbReference type="GO" id="GO:0003824">
    <property type="term" value="F:catalytic activity"/>
    <property type="evidence" value="ECO:0007669"/>
    <property type="project" value="UniProtKB-ARBA"/>
</dbReference>
<organism evidence="4">
    <name type="scientific">Schistosoma haematobium</name>
    <name type="common">Blood fluke</name>
    <dbReference type="NCBI Taxonomy" id="6185"/>
    <lineage>
        <taxon>Eukaryota</taxon>
        <taxon>Metazoa</taxon>
        <taxon>Spiralia</taxon>
        <taxon>Lophotrochozoa</taxon>
        <taxon>Platyhelminthes</taxon>
        <taxon>Trematoda</taxon>
        <taxon>Digenea</taxon>
        <taxon>Strigeidida</taxon>
        <taxon>Schistosomatoidea</taxon>
        <taxon>Schistosomatidae</taxon>
        <taxon>Schistosoma</taxon>
    </lineage>
</organism>
<evidence type="ECO:0000313" key="4">
    <source>
        <dbReference type="EMBL" id="KGB41485.1"/>
    </source>
</evidence>
<dbReference type="InterPro" id="IPR036291">
    <property type="entry name" value="NAD(P)-bd_dom_sf"/>
</dbReference>
<dbReference type="STRING" id="6185.A0A095A2G4"/>
<dbReference type="InterPro" id="IPR016040">
    <property type="entry name" value="NAD(P)-bd_dom"/>
</dbReference>
<dbReference type="SUPFAM" id="SSF51735">
    <property type="entry name" value="NAD(P)-binding Rossmann-fold domains"/>
    <property type="match status" value="1"/>
</dbReference>
<comment type="subunit">
    <text evidence="1">Monomer. Forms homodimers during oxidative stress. Interacts (via N-terminus) with elongation factor EEF1A1 (via middle-region); the interaction is direct and competes with EEF1A1 binding to guanyl-nucleotide exchange factor EEF1B2, thereby inhibiting GDP for GTP exchange and reactivation of EEF1A1. Interacts with nuclear transport receptors XPO4, IPO5/RANBP5, IPO7, IPO9 and KPNB1 as well as GCN1L1/GCN1 and LRPPRC probably through their HEAT repeats. Binds NCOA5/CIA.</text>
</comment>